<dbReference type="EMBL" id="LGRX02005523">
    <property type="protein sequence ID" value="KAK3278310.1"/>
    <property type="molecule type" value="Genomic_DNA"/>
</dbReference>
<protein>
    <submittedName>
        <fullName evidence="2">Uncharacterized protein</fullName>
    </submittedName>
</protein>
<feature type="compositionally biased region" description="Polar residues" evidence="1">
    <location>
        <begin position="137"/>
        <end position="162"/>
    </location>
</feature>
<keyword evidence="3" id="KW-1185">Reference proteome</keyword>
<dbReference type="AlphaFoldDB" id="A0AAE0GHX4"/>
<feature type="compositionally biased region" description="Polar residues" evidence="1">
    <location>
        <begin position="27"/>
        <end position="38"/>
    </location>
</feature>
<accession>A0AAE0GHX4</accession>
<feature type="region of interest" description="Disordered" evidence="1">
    <location>
        <begin position="112"/>
        <end position="164"/>
    </location>
</feature>
<evidence type="ECO:0000256" key="1">
    <source>
        <dbReference type="SAM" id="MobiDB-lite"/>
    </source>
</evidence>
<evidence type="ECO:0000313" key="3">
    <source>
        <dbReference type="Proteomes" id="UP001190700"/>
    </source>
</evidence>
<comment type="caution">
    <text evidence="2">The sequence shown here is derived from an EMBL/GenBank/DDBJ whole genome shotgun (WGS) entry which is preliminary data.</text>
</comment>
<dbReference type="Proteomes" id="UP001190700">
    <property type="component" value="Unassembled WGS sequence"/>
</dbReference>
<feature type="region of interest" description="Disordered" evidence="1">
    <location>
        <begin position="22"/>
        <end position="50"/>
    </location>
</feature>
<proteinExistence type="predicted"/>
<sequence length="286" mass="31265">MWIERTCQVSSTVSHFSLKGLEESMAENPSRSSHSDATQEGVKPLDASGRTRATATLNVVDPISGIISPENKTESKVLARRKLKSGASAAGKTLKRSSYVPPHVPASIQFVPEGVAGPATKTHPSANDKKPRRKPPCNSSSPGDNRSTVTGPEQGSPPSRSLVSEHLQPLAHTVGNWGSRSPDRESMLHEVASRPQLPVMKHRPLRRYEVLKTGLPEEHIPDPISVNYSRVILKVRRHGVSQRKSIGKSKAMSFDGGCMSLLIHTLSVLDRDFFWHDHSLSDHSYG</sequence>
<reference evidence="2 3" key="1">
    <citation type="journal article" date="2015" name="Genome Biol. Evol.">
        <title>Comparative Genomics of a Bacterivorous Green Alga Reveals Evolutionary Causalities and Consequences of Phago-Mixotrophic Mode of Nutrition.</title>
        <authorList>
            <person name="Burns J.A."/>
            <person name="Paasch A."/>
            <person name="Narechania A."/>
            <person name="Kim E."/>
        </authorList>
    </citation>
    <scope>NUCLEOTIDE SEQUENCE [LARGE SCALE GENOMIC DNA]</scope>
    <source>
        <strain evidence="2 3">PLY_AMNH</strain>
    </source>
</reference>
<gene>
    <name evidence="2" type="ORF">CYMTET_13744</name>
</gene>
<evidence type="ECO:0000313" key="2">
    <source>
        <dbReference type="EMBL" id="KAK3278310.1"/>
    </source>
</evidence>
<name>A0AAE0GHX4_9CHLO</name>
<organism evidence="2 3">
    <name type="scientific">Cymbomonas tetramitiformis</name>
    <dbReference type="NCBI Taxonomy" id="36881"/>
    <lineage>
        <taxon>Eukaryota</taxon>
        <taxon>Viridiplantae</taxon>
        <taxon>Chlorophyta</taxon>
        <taxon>Pyramimonadophyceae</taxon>
        <taxon>Pyramimonadales</taxon>
        <taxon>Pyramimonadaceae</taxon>
        <taxon>Cymbomonas</taxon>
    </lineage>
</organism>